<feature type="domain" description="Major facilitator superfamily (MFS) profile" evidence="8">
    <location>
        <begin position="1"/>
        <end position="179"/>
    </location>
</feature>
<dbReference type="InterPro" id="IPR036259">
    <property type="entry name" value="MFS_trans_sf"/>
</dbReference>
<keyword evidence="5 7" id="KW-1133">Transmembrane helix</keyword>
<feature type="transmembrane region" description="Helical" evidence="7">
    <location>
        <begin position="140"/>
        <end position="167"/>
    </location>
</feature>
<reference evidence="9 10" key="1">
    <citation type="submission" date="2023-08" db="EMBL/GenBank/DDBJ databases">
        <title>Black Yeasts Isolated from many extreme environments.</title>
        <authorList>
            <person name="Coleine C."/>
            <person name="Stajich J.E."/>
            <person name="Selbmann L."/>
        </authorList>
    </citation>
    <scope>NUCLEOTIDE SEQUENCE [LARGE SCALE GENOMIC DNA]</scope>
    <source>
        <strain evidence="9 10">CCFEE 536</strain>
    </source>
</reference>
<evidence type="ECO:0000313" key="10">
    <source>
        <dbReference type="Proteomes" id="UP001357485"/>
    </source>
</evidence>
<dbReference type="InterPro" id="IPR050360">
    <property type="entry name" value="MFS_Sugar_Transporters"/>
</dbReference>
<dbReference type="InterPro" id="IPR020846">
    <property type="entry name" value="MFS_dom"/>
</dbReference>
<dbReference type="PRINTS" id="PR00171">
    <property type="entry name" value="SUGRTRNSPORT"/>
</dbReference>
<accession>A0ABR0LSP5</accession>
<evidence type="ECO:0000256" key="4">
    <source>
        <dbReference type="ARBA" id="ARBA00022692"/>
    </source>
</evidence>
<evidence type="ECO:0000256" key="5">
    <source>
        <dbReference type="ARBA" id="ARBA00022989"/>
    </source>
</evidence>
<dbReference type="Pfam" id="PF00083">
    <property type="entry name" value="Sugar_tr"/>
    <property type="match status" value="1"/>
</dbReference>
<proteinExistence type="inferred from homology"/>
<dbReference type="InterPro" id="IPR005828">
    <property type="entry name" value="MFS_sugar_transport-like"/>
</dbReference>
<feature type="transmembrane region" description="Helical" evidence="7">
    <location>
        <begin position="108"/>
        <end position="128"/>
    </location>
</feature>
<dbReference type="Proteomes" id="UP001357485">
    <property type="component" value="Unassembled WGS sequence"/>
</dbReference>
<keyword evidence="6 7" id="KW-0472">Membrane</keyword>
<dbReference type="InterPro" id="IPR003663">
    <property type="entry name" value="Sugar/inositol_transpt"/>
</dbReference>
<dbReference type="EMBL" id="JAVRRA010011416">
    <property type="protein sequence ID" value="KAK5240289.1"/>
    <property type="molecule type" value="Genomic_DNA"/>
</dbReference>
<evidence type="ECO:0000256" key="1">
    <source>
        <dbReference type="ARBA" id="ARBA00004141"/>
    </source>
</evidence>
<dbReference type="InterPro" id="IPR005829">
    <property type="entry name" value="Sugar_transporter_CS"/>
</dbReference>
<feature type="transmembrane region" description="Helical" evidence="7">
    <location>
        <begin position="80"/>
        <end position="101"/>
    </location>
</feature>
<sequence length="179" mass="19860">QEVAEIVANHEYELQVTPQGSYFNSWIVCFKGSLRDPGSNLRRTILGTSLQMMQQWTGVNFIFYFGTTFFQALNTISNPFLIGLITTLVNVCSTPISFWTVEKFGRRPLLIWGALGMVVCQFIVAIIGTATNNGTGNPNAVSAMIAFICIYIFFFASTWGPGAWVLIGEIFPLPIRSRG</sequence>
<name>A0ABR0LSP5_9PEZI</name>
<organism evidence="9 10">
    <name type="scientific">Cryomyces antarcticus</name>
    <dbReference type="NCBI Taxonomy" id="329879"/>
    <lineage>
        <taxon>Eukaryota</taxon>
        <taxon>Fungi</taxon>
        <taxon>Dikarya</taxon>
        <taxon>Ascomycota</taxon>
        <taxon>Pezizomycotina</taxon>
        <taxon>Dothideomycetes</taxon>
        <taxon>Dothideomycetes incertae sedis</taxon>
        <taxon>Cryomyces</taxon>
    </lineage>
</organism>
<evidence type="ECO:0000256" key="7">
    <source>
        <dbReference type="SAM" id="Phobius"/>
    </source>
</evidence>
<dbReference type="SUPFAM" id="SSF103473">
    <property type="entry name" value="MFS general substrate transporter"/>
    <property type="match status" value="1"/>
</dbReference>
<feature type="non-terminal residue" evidence="9">
    <location>
        <position position="179"/>
    </location>
</feature>
<keyword evidence="3" id="KW-0813">Transport</keyword>
<comment type="similarity">
    <text evidence="2">Belongs to the major facilitator superfamily. Sugar transporter (TC 2.A.1.1) family.</text>
</comment>
<protein>
    <recommendedName>
        <fullName evidence="8">Major facilitator superfamily (MFS) profile domain-containing protein</fullName>
    </recommendedName>
</protein>
<gene>
    <name evidence="9" type="ORF">LTR16_010852</name>
</gene>
<dbReference type="PANTHER" id="PTHR48022:SF6">
    <property type="entry name" value="MSTA PROTEIN-RELATED"/>
    <property type="match status" value="1"/>
</dbReference>
<evidence type="ECO:0000256" key="6">
    <source>
        <dbReference type="ARBA" id="ARBA00023136"/>
    </source>
</evidence>
<dbReference type="PROSITE" id="PS00216">
    <property type="entry name" value="SUGAR_TRANSPORT_1"/>
    <property type="match status" value="1"/>
</dbReference>
<comment type="subcellular location">
    <subcellularLocation>
        <location evidence="1">Membrane</location>
        <topology evidence="1">Multi-pass membrane protein</topology>
    </subcellularLocation>
</comment>
<dbReference type="PROSITE" id="PS50850">
    <property type="entry name" value="MFS"/>
    <property type="match status" value="1"/>
</dbReference>
<dbReference type="Gene3D" id="1.20.1250.20">
    <property type="entry name" value="MFS general substrate transporter like domains"/>
    <property type="match status" value="1"/>
</dbReference>
<evidence type="ECO:0000256" key="2">
    <source>
        <dbReference type="ARBA" id="ARBA00010992"/>
    </source>
</evidence>
<feature type="transmembrane region" description="Helical" evidence="7">
    <location>
        <begin position="56"/>
        <end position="74"/>
    </location>
</feature>
<evidence type="ECO:0000256" key="3">
    <source>
        <dbReference type="ARBA" id="ARBA00022448"/>
    </source>
</evidence>
<evidence type="ECO:0000313" key="9">
    <source>
        <dbReference type="EMBL" id="KAK5240289.1"/>
    </source>
</evidence>
<dbReference type="PANTHER" id="PTHR48022">
    <property type="entry name" value="PLASTIDIC GLUCOSE TRANSPORTER 4"/>
    <property type="match status" value="1"/>
</dbReference>
<keyword evidence="4 7" id="KW-0812">Transmembrane</keyword>
<feature type="non-terminal residue" evidence="9">
    <location>
        <position position="1"/>
    </location>
</feature>
<comment type="caution">
    <text evidence="9">The sequence shown here is derived from an EMBL/GenBank/DDBJ whole genome shotgun (WGS) entry which is preliminary data.</text>
</comment>
<keyword evidence="10" id="KW-1185">Reference proteome</keyword>
<evidence type="ECO:0000259" key="8">
    <source>
        <dbReference type="PROSITE" id="PS50850"/>
    </source>
</evidence>